<keyword evidence="2" id="KW-1185">Reference proteome</keyword>
<name>A0A0M3HII1_ASCLU</name>
<dbReference type="WBParaSite" id="ALUE_0000132601-mRNA-1">
    <property type="protein sequence ID" value="ALUE_0000132601-mRNA-1"/>
    <property type="gene ID" value="ALUE_0000132601"/>
</dbReference>
<sequence length="77" mass="8556">MQKFQTNGGMIHHTTTTEILGISTTIPLDDNSSNHRFVAGNEFANENFTLSDEEDEHESHLGPQISNGNAQNAHFRC</sequence>
<proteinExistence type="predicted"/>
<feature type="region of interest" description="Disordered" evidence="1">
    <location>
        <begin position="51"/>
        <end position="77"/>
    </location>
</feature>
<reference evidence="3" key="1">
    <citation type="submission" date="2017-02" db="UniProtKB">
        <authorList>
            <consortium name="WormBaseParasite"/>
        </authorList>
    </citation>
    <scope>IDENTIFICATION</scope>
</reference>
<evidence type="ECO:0000313" key="2">
    <source>
        <dbReference type="Proteomes" id="UP000036681"/>
    </source>
</evidence>
<organism evidence="2 3">
    <name type="scientific">Ascaris lumbricoides</name>
    <name type="common">Giant roundworm</name>
    <dbReference type="NCBI Taxonomy" id="6252"/>
    <lineage>
        <taxon>Eukaryota</taxon>
        <taxon>Metazoa</taxon>
        <taxon>Ecdysozoa</taxon>
        <taxon>Nematoda</taxon>
        <taxon>Chromadorea</taxon>
        <taxon>Rhabditida</taxon>
        <taxon>Spirurina</taxon>
        <taxon>Ascaridomorpha</taxon>
        <taxon>Ascaridoidea</taxon>
        <taxon>Ascarididae</taxon>
        <taxon>Ascaris</taxon>
    </lineage>
</organism>
<accession>A0A0M3HII1</accession>
<evidence type="ECO:0000313" key="3">
    <source>
        <dbReference type="WBParaSite" id="ALUE_0000132601-mRNA-1"/>
    </source>
</evidence>
<dbReference type="Proteomes" id="UP000036681">
    <property type="component" value="Unplaced"/>
</dbReference>
<feature type="compositionally biased region" description="Polar residues" evidence="1">
    <location>
        <begin position="64"/>
        <end position="77"/>
    </location>
</feature>
<dbReference type="AlphaFoldDB" id="A0A0M3HII1"/>
<evidence type="ECO:0000256" key="1">
    <source>
        <dbReference type="SAM" id="MobiDB-lite"/>
    </source>
</evidence>
<protein>
    <submittedName>
        <fullName evidence="3">Uncharacterized protein</fullName>
    </submittedName>
</protein>